<dbReference type="RefSeq" id="WP_135548867.1">
    <property type="nucleotide sequence ID" value="NZ_SPQQ01000006.1"/>
</dbReference>
<dbReference type="PANTHER" id="PTHR43261">
    <property type="entry name" value="TRANSLATION ELONGATION FACTOR G-RELATED"/>
    <property type="match status" value="1"/>
</dbReference>
<dbReference type="Gene3D" id="3.30.70.870">
    <property type="entry name" value="Elongation Factor G (Translational Gtpase), domain 3"/>
    <property type="match status" value="1"/>
</dbReference>
<dbReference type="GO" id="GO:0003924">
    <property type="term" value="F:GTPase activity"/>
    <property type="evidence" value="ECO:0007669"/>
    <property type="project" value="InterPro"/>
</dbReference>
<reference evidence="7 8" key="1">
    <citation type="submission" date="2019-03" db="EMBL/GenBank/DDBJ databases">
        <title>Draft Genome Sequence of Desulfosporosinus fructosivorans Strain 63.6F, Isolated from Marine Sediment in the Baltic Sea.</title>
        <authorList>
            <person name="Hausmann B."/>
            <person name="Vandieken V."/>
            <person name="Pjevac P."/>
            <person name="Schreck K."/>
            <person name="Herbold C.W."/>
            <person name="Loy A."/>
        </authorList>
    </citation>
    <scope>NUCLEOTIDE SEQUENCE [LARGE SCALE GENOMIC DNA]</scope>
    <source>
        <strain evidence="7 8">63.6F</strain>
    </source>
</reference>
<dbReference type="PROSITE" id="PS51722">
    <property type="entry name" value="G_TR_2"/>
    <property type="match status" value="1"/>
</dbReference>
<dbReference type="PANTHER" id="PTHR43261:SF6">
    <property type="entry name" value="ELONGATION FACTOR G-LIKE PROTEIN"/>
    <property type="match status" value="1"/>
</dbReference>
<dbReference type="InterPro" id="IPR035649">
    <property type="entry name" value="EFG_V"/>
</dbReference>
<dbReference type="CDD" id="cd16262">
    <property type="entry name" value="EFG_III"/>
    <property type="match status" value="1"/>
</dbReference>
<dbReference type="CDD" id="cd04170">
    <property type="entry name" value="EF-G_bact"/>
    <property type="match status" value="1"/>
</dbReference>
<dbReference type="InterPro" id="IPR000640">
    <property type="entry name" value="EFG_V-like"/>
</dbReference>
<dbReference type="Proteomes" id="UP000298460">
    <property type="component" value="Unassembled WGS sequence"/>
</dbReference>
<dbReference type="GO" id="GO:0003746">
    <property type="term" value="F:translation elongation factor activity"/>
    <property type="evidence" value="ECO:0007669"/>
    <property type="project" value="UniProtKB-UniRule"/>
</dbReference>
<evidence type="ECO:0000313" key="7">
    <source>
        <dbReference type="EMBL" id="TGE36836.1"/>
    </source>
</evidence>
<keyword evidence="7" id="KW-0251">Elongation factor</keyword>
<dbReference type="InterPro" id="IPR041095">
    <property type="entry name" value="EFG_II"/>
</dbReference>
<organism evidence="7 8">
    <name type="scientific">Desulfosporosinus fructosivorans</name>
    <dbReference type="NCBI Taxonomy" id="2018669"/>
    <lineage>
        <taxon>Bacteria</taxon>
        <taxon>Bacillati</taxon>
        <taxon>Bacillota</taxon>
        <taxon>Clostridia</taxon>
        <taxon>Eubacteriales</taxon>
        <taxon>Desulfitobacteriaceae</taxon>
        <taxon>Desulfosporosinus</taxon>
    </lineage>
</organism>
<dbReference type="SUPFAM" id="SSF54211">
    <property type="entry name" value="Ribosomal protein S5 domain 2-like"/>
    <property type="match status" value="1"/>
</dbReference>
<dbReference type="FunFam" id="3.30.230.10:FF:000003">
    <property type="entry name" value="Elongation factor G"/>
    <property type="match status" value="1"/>
</dbReference>
<dbReference type="InterPro" id="IPR020568">
    <property type="entry name" value="Ribosomal_Su5_D2-typ_SF"/>
</dbReference>
<dbReference type="GO" id="GO:0005525">
    <property type="term" value="F:GTP binding"/>
    <property type="evidence" value="ECO:0007669"/>
    <property type="project" value="UniProtKB-UniRule"/>
</dbReference>
<evidence type="ECO:0000256" key="2">
    <source>
        <dbReference type="ARBA" id="ARBA00017872"/>
    </source>
</evidence>
<feature type="domain" description="Tr-type G" evidence="6">
    <location>
        <begin position="7"/>
        <end position="282"/>
    </location>
</feature>
<dbReference type="Pfam" id="PF00679">
    <property type="entry name" value="EFG_C"/>
    <property type="match status" value="1"/>
</dbReference>
<dbReference type="FunFam" id="3.30.70.240:FF:000001">
    <property type="entry name" value="Elongation factor G"/>
    <property type="match status" value="1"/>
</dbReference>
<dbReference type="InterPro" id="IPR035647">
    <property type="entry name" value="EFG_III/V"/>
</dbReference>
<dbReference type="NCBIfam" id="NF009891">
    <property type="entry name" value="PRK13351.1-1"/>
    <property type="match status" value="1"/>
</dbReference>
<dbReference type="Pfam" id="PF03764">
    <property type="entry name" value="EFG_IV"/>
    <property type="match status" value="1"/>
</dbReference>
<dbReference type="PRINTS" id="PR00315">
    <property type="entry name" value="ELONGATNFCT"/>
</dbReference>
<evidence type="ECO:0000313" key="8">
    <source>
        <dbReference type="Proteomes" id="UP000298460"/>
    </source>
</evidence>
<evidence type="ECO:0000256" key="3">
    <source>
        <dbReference type="ARBA" id="ARBA00022741"/>
    </source>
</evidence>
<dbReference type="Pfam" id="PF14492">
    <property type="entry name" value="EFG_III"/>
    <property type="match status" value="1"/>
</dbReference>
<name>A0A4Z0R5C2_9FIRM</name>
<dbReference type="InterPro" id="IPR005225">
    <property type="entry name" value="Small_GTP-bd"/>
</dbReference>
<dbReference type="InterPro" id="IPR027417">
    <property type="entry name" value="P-loop_NTPase"/>
</dbReference>
<comment type="similarity">
    <text evidence="1">Belongs to the TRAFAC class translation factor GTPase superfamily. Classic translation factor GTPase family. EF-G/EF-2 subfamily.</text>
</comment>
<dbReference type="CDD" id="cd03713">
    <property type="entry name" value="EFG_mtEFG_C"/>
    <property type="match status" value="1"/>
</dbReference>
<evidence type="ECO:0000256" key="4">
    <source>
        <dbReference type="ARBA" id="ARBA00023134"/>
    </source>
</evidence>
<protein>
    <recommendedName>
        <fullName evidence="2 5">Elongation factor G</fullName>
    </recommendedName>
</protein>
<keyword evidence="8" id="KW-1185">Reference proteome</keyword>
<dbReference type="SMART" id="SM00889">
    <property type="entry name" value="EFG_IV"/>
    <property type="match status" value="1"/>
</dbReference>
<accession>A0A4Z0R5C2</accession>
<dbReference type="InterPro" id="IPR014721">
    <property type="entry name" value="Ribsml_uS5_D2-typ_fold_subgr"/>
</dbReference>
<dbReference type="InterPro" id="IPR005517">
    <property type="entry name" value="Transl_elong_EFG/EF2_IV"/>
</dbReference>
<dbReference type="InterPro" id="IPR053905">
    <property type="entry name" value="EF-G-like_DII"/>
</dbReference>
<dbReference type="SMART" id="SM00838">
    <property type="entry name" value="EFG_C"/>
    <property type="match status" value="1"/>
</dbReference>
<gene>
    <name evidence="7" type="primary">fusA</name>
    <name evidence="7" type="ORF">E4K67_17175</name>
</gene>
<sequence>MKTYDTNHLRNVCLVGHGGAGKSSLTETFLFNSGAINRIGKITEGNTVSDYLPEEVKHKVSISTSLIPIEWQGVKVNVLDTPGYLDFFGEVKSALRVAECGILVLCGVAGLEVQAEITLNVMAKQKLPRVVFVNKLDRKNANFGKVLDQLKDAYPHEKFVPLQLPVGQEESFQGVIDIIENKEYNYEANGNGKFIVKEVPAEYQLEIELLRDQLAEAVAEADDEVLMKYLEGERLNEADLQTALRMALRQNLVTPVLCGSAFRNIGVANIMNFLVDFVPAPEIVPEKAALVFKTLADPYVGKMSFFRVYGGKFSAETMVYNSSRGLDEKIGQPFYLRGKTQEPVGSVSAGDIAVVAKLQEVRTGDTLCGKEHPVKLQGIDFPVSTLAVAIAPKTKGDEDKLGSALVRLAEEDPTIKISKNTETKELLLTGLGEMQLEIFLEKLARKFGVAVSMKVPRVPYRETIRKAVKVEGKHKKQTGGHGQYGHVWINIEPSEGKDFEFAEAIFGGSVPKQYIPAVEKGIREAMTEGTMVGYPVTDIKVTLCDGSYHAVDSSEMAFKLAAIIAFRKGVGLAIPTLLEPVVEVEITVPEVFMGDVIGDINGKRGKVLGMVASNEKYQVIRAHVPQAEMMRYAIDLRSLTQGRGSFTMEFLQYEEVPGKLSETLVNQLKSAQGH</sequence>
<dbReference type="NCBIfam" id="TIGR00484">
    <property type="entry name" value="EF-G"/>
    <property type="match status" value="1"/>
</dbReference>
<dbReference type="OrthoDB" id="9804431at2"/>
<dbReference type="CDD" id="cd01434">
    <property type="entry name" value="EFG_mtEFG1_IV"/>
    <property type="match status" value="1"/>
</dbReference>
<dbReference type="AlphaFoldDB" id="A0A4Z0R5C2"/>
<dbReference type="NCBIfam" id="NF009381">
    <property type="entry name" value="PRK12740.1-5"/>
    <property type="match status" value="1"/>
</dbReference>
<dbReference type="InterPro" id="IPR009022">
    <property type="entry name" value="EFG_III"/>
</dbReference>
<dbReference type="NCBIfam" id="TIGR00231">
    <property type="entry name" value="small_GTP"/>
    <property type="match status" value="1"/>
</dbReference>
<dbReference type="InterPro" id="IPR000795">
    <property type="entry name" value="T_Tr_GTP-bd_dom"/>
</dbReference>
<dbReference type="CDD" id="cd04088">
    <property type="entry name" value="EFG_mtEFG_II"/>
    <property type="match status" value="1"/>
</dbReference>
<dbReference type="SUPFAM" id="SSF54980">
    <property type="entry name" value="EF-G C-terminal domain-like"/>
    <property type="match status" value="2"/>
</dbReference>
<dbReference type="Gene3D" id="3.40.50.300">
    <property type="entry name" value="P-loop containing nucleotide triphosphate hydrolases"/>
    <property type="match status" value="1"/>
</dbReference>
<dbReference type="NCBIfam" id="NF009379">
    <property type="entry name" value="PRK12740.1-3"/>
    <property type="match status" value="1"/>
</dbReference>
<keyword evidence="3" id="KW-0547">Nucleotide-binding</keyword>
<evidence type="ECO:0000256" key="1">
    <source>
        <dbReference type="ARBA" id="ARBA00005870"/>
    </source>
</evidence>
<proteinExistence type="inferred from homology"/>
<dbReference type="InterPro" id="IPR004540">
    <property type="entry name" value="Transl_elong_EFG/EF2"/>
</dbReference>
<dbReference type="Pfam" id="PF22042">
    <property type="entry name" value="EF-G_D2"/>
    <property type="match status" value="1"/>
</dbReference>
<evidence type="ECO:0000256" key="5">
    <source>
        <dbReference type="NCBIfam" id="TIGR00484"/>
    </source>
</evidence>
<dbReference type="InterPro" id="IPR047872">
    <property type="entry name" value="EFG_IV"/>
</dbReference>
<dbReference type="InterPro" id="IPR009000">
    <property type="entry name" value="Transl_B-barrel_sf"/>
</dbReference>
<comment type="caution">
    <text evidence="7">The sequence shown here is derived from an EMBL/GenBank/DDBJ whole genome shotgun (WGS) entry which is preliminary data.</text>
</comment>
<dbReference type="SUPFAM" id="SSF50447">
    <property type="entry name" value="Translation proteins"/>
    <property type="match status" value="1"/>
</dbReference>
<evidence type="ECO:0000259" key="6">
    <source>
        <dbReference type="PROSITE" id="PS51722"/>
    </source>
</evidence>
<dbReference type="Gene3D" id="3.30.70.240">
    <property type="match status" value="1"/>
</dbReference>
<dbReference type="Gene3D" id="2.40.30.10">
    <property type="entry name" value="Translation factors"/>
    <property type="match status" value="1"/>
</dbReference>
<dbReference type="Pfam" id="PF00009">
    <property type="entry name" value="GTP_EFTU"/>
    <property type="match status" value="1"/>
</dbReference>
<keyword evidence="7" id="KW-0648">Protein biosynthesis</keyword>
<dbReference type="EMBL" id="SPQQ01000006">
    <property type="protein sequence ID" value="TGE36836.1"/>
    <property type="molecule type" value="Genomic_DNA"/>
</dbReference>
<dbReference type="GO" id="GO:0032790">
    <property type="term" value="P:ribosome disassembly"/>
    <property type="evidence" value="ECO:0007669"/>
    <property type="project" value="TreeGrafter"/>
</dbReference>
<keyword evidence="4" id="KW-0342">GTP-binding</keyword>
<dbReference type="SUPFAM" id="SSF52540">
    <property type="entry name" value="P-loop containing nucleoside triphosphate hydrolases"/>
    <property type="match status" value="1"/>
</dbReference>
<dbReference type="Gene3D" id="3.30.230.10">
    <property type="match status" value="1"/>
</dbReference>